<sequence length="51" mass="6104">MLKDTVARCPIENTLTIVLSMFTHKYAIYMPMKTFNIFNIFKCKYLVIRKI</sequence>
<dbReference type="Proteomes" id="UP000501926">
    <property type="component" value="Chromosome"/>
</dbReference>
<evidence type="ECO:0000313" key="1">
    <source>
        <dbReference type="EMBL" id="CAJ73865.1"/>
    </source>
</evidence>
<evidence type="ECO:0000313" key="3">
    <source>
        <dbReference type="Proteomes" id="UP000501926"/>
    </source>
</evidence>
<accession>Q1Q1H8</accession>
<proteinExistence type="predicted"/>
<name>Q1Q1H8_KUEST</name>
<gene>
    <name evidence="2" type="ORF">KsCSTR_15120</name>
    <name evidence="1" type="ORF">kuste3108</name>
</gene>
<organism evidence="1">
    <name type="scientific">Kuenenia stuttgartiensis</name>
    <dbReference type="NCBI Taxonomy" id="174633"/>
    <lineage>
        <taxon>Bacteria</taxon>
        <taxon>Pseudomonadati</taxon>
        <taxon>Planctomycetota</taxon>
        <taxon>Candidatus Brocadiia</taxon>
        <taxon>Candidatus Brocadiales</taxon>
        <taxon>Candidatus Brocadiaceae</taxon>
        <taxon>Candidatus Kuenenia</taxon>
    </lineage>
</organism>
<dbReference type="AlphaFoldDB" id="Q1Q1H8"/>
<reference evidence="1" key="2">
    <citation type="submission" date="2006-01" db="EMBL/GenBank/DDBJ databases">
        <authorList>
            <person name="Genoscope"/>
        </authorList>
    </citation>
    <scope>NUCLEOTIDE SEQUENCE</scope>
</reference>
<evidence type="ECO:0000313" key="2">
    <source>
        <dbReference type="EMBL" id="QII10891.1"/>
    </source>
</evidence>
<reference evidence="2 3" key="3">
    <citation type="submission" date="2020-02" db="EMBL/GenBank/DDBJ databases">
        <title>Newly sequenced genome of strain CSTR1 showed variability in Candidatus Kuenenia stuttgartiensis genomes.</title>
        <authorList>
            <person name="Ding C."/>
            <person name="Adrian L."/>
        </authorList>
    </citation>
    <scope>NUCLEOTIDE SEQUENCE [LARGE SCALE GENOMIC DNA]</scope>
    <source>
        <strain evidence="2 3">CSTR1</strain>
    </source>
</reference>
<reference evidence="1" key="1">
    <citation type="journal article" date="2006" name="Nature">
        <title>Deciphering the evolution and metabolism of an anammox bacterium from a community genome.</title>
        <authorList>
            <person name="Strous M."/>
            <person name="Pelletier E."/>
            <person name="Mangenot S."/>
            <person name="Rattei T."/>
            <person name="Lehner A."/>
            <person name="Taylor M.W."/>
            <person name="Horn M."/>
            <person name="Daims H."/>
            <person name="Bartol-Mavel D."/>
            <person name="Wincker P."/>
            <person name="Barbe V."/>
            <person name="Fonknechten N."/>
            <person name="Vallenet D."/>
            <person name="Segurens B."/>
            <person name="Schenowitz-Truong C."/>
            <person name="Medigue C."/>
            <person name="Collingro A."/>
            <person name="Snel B."/>
            <person name="Dutilh B.E."/>
            <person name="OpDenCamp H.J.M."/>
            <person name="vanDerDrift C."/>
            <person name="Cirpus I."/>
            <person name="vanDePas-Schoonen K.T."/>
            <person name="Harhangi H.R."/>
            <person name="vanNiftrik L."/>
            <person name="Schmid M."/>
            <person name="Keltjens J."/>
            <person name="vanDeVossenberg J."/>
            <person name="Kartal B."/>
            <person name="Meier H."/>
            <person name="Frishman D."/>
            <person name="Huynen M.A."/>
            <person name="Mewes H."/>
            <person name="Weissenbach J."/>
            <person name="Jetten M.S.M."/>
            <person name="Wagner M."/>
            <person name="LePaslier D."/>
        </authorList>
    </citation>
    <scope>NUCLEOTIDE SEQUENCE</scope>
</reference>
<dbReference type="EMBL" id="CT573071">
    <property type="protein sequence ID" value="CAJ73865.1"/>
    <property type="molecule type" value="Genomic_DNA"/>
</dbReference>
<protein>
    <submittedName>
        <fullName evidence="1">Uncharacterized protein</fullName>
    </submittedName>
</protein>
<dbReference type="EMBL" id="CP049055">
    <property type="protein sequence ID" value="QII10891.1"/>
    <property type="molecule type" value="Genomic_DNA"/>
</dbReference>